<protein>
    <submittedName>
        <fullName evidence="2">Uncharacterized protein</fullName>
    </submittedName>
</protein>
<sequence length="266" mass="29303">MMEDVKSVEPLESGNQDGTKETGEICSNETLGTNKNGTNANKKKQKGQKKNKEGQDSSIGSNTGSVERNPAKGKGVMTSQDGQSLNARLSHQEGKYVQPQQTAIPSFPAYVGDNGQASCNTNPWEKFYPNTGGQWTNEFQPWDNSGPNVGGNNVQLGVSMSNIDPNLISLINDMILKVQIWHLRQNFNTKVDALASLAASLSLAKKDTMKVTVGTRRVLQPYDAIKEEVETEVTLAIHETQESSKELEDWRKLFINYLQTGQLPEE</sequence>
<organism evidence="2 3">
    <name type="scientific">Cinchona calisaya</name>
    <dbReference type="NCBI Taxonomy" id="153742"/>
    <lineage>
        <taxon>Eukaryota</taxon>
        <taxon>Viridiplantae</taxon>
        <taxon>Streptophyta</taxon>
        <taxon>Embryophyta</taxon>
        <taxon>Tracheophyta</taxon>
        <taxon>Spermatophyta</taxon>
        <taxon>Magnoliopsida</taxon>
        <taxon>eudicotyledons</taxon>
        <taxon>Gunneridae</taxon>
        <taxon>Pentapetalae</taxon>
        <taxon>asterids</taxon>
        <taxon>lamiids</taxon>
        <taxon>Gentianales</taxon>
        <taxon>Rubiaceae</taxon>
        <taxon>Cinchonoideae</taxon>
        <taxon>Cinchoneae</taxon>
        <taxon>Cinchona</taxon>
    </lineage>
</organism>
<dbReference type="EMBL" id="JBJUIK010000008">
    <property type="protein sequence ID" value="KAL3519919.1"/>
    <property type="molecule type" value="Genomic_DNA"/>
</dbReference>
<name>A0ABD2ZLA7_9GENT</name>
<dbReference type="Proteomes" id="UP001630127">
    <property type="component" value="Unassembled WGS sequence"/>
</dbReference>
<evidence type="ECO:0000313" key="2">
    <source>
        <dbReference type="EMBL" id="KAL3519919.1"/>
    </source>
</evidence>
<proteinExistence type="predicted"/>
<accession>A0ABD2ZLA7</accession>
<evidence type="ECO:0000256" key="1">
    <source>
        <dbReference type="SAM" id="MobiDB-lite"/>
    </source>
</evidence>
<keyword evidence="3" id="KW-1185">Reference proteome</keyword>
<reference evidence="2 3" key="1">
    <citation type="submission" date="2024-11" db="EMBL/GenBank/DDBJ databases">
        <title>A near-complete genome assembly of Cinchona calisaya.</title>
        <authorList>
            <person name="Lian D.C."/>
            <person name="Zhao X.W."/>
            <person name="Wei L."/>
        </authorList>
    </citation>
    <scope>NUCLEOTIDE SEQUENCE [LARGE SCALE GENOMIC DNA]</scope>
    <source>
        <tissue evidence="2">Nenye</tissue>
    </source>
</reference>
<feature type="region of interest" description="Disordered" evidence="1">
    <location>
        <begin position="1"/>
        <end position="83"/>
    </location>
</feature>
<feature type="compositionally biased region" description="Polar residues" evidence="1">
    <location>
        <begin position="56"/>
        <end position="66"/>
    </location>
</feature>
<gene>
    <name evidence="2" type="ORF">ACH5RR_018068</name>
</gene>
<comment type="caution">
    <text evidence="2">The sequence shown here is derived from an EMBL/GenBank/DDBJ whole genome shotgun (WGS) entry which is preliminary data.</text>
</comment>
<dbReference type="AlphaFoldDB" id="A0ABD2ZLA7"/>
<evidence type="ECO:0000313" key="3">
    <source>
        <dbReference type="Proteomes" id="UP001630127"/>
    </source>
</evidence>